<organism evidence="2 3">
    <name type="scientific">Thraustotheca clavata</name>
    <dbReference type="NCBI Taxonomy" id="74557"/>
    <lineage>
        <taxon>Eukaryota</taxon>
        <taxon>Sar</taxon>
        <taxon>Stramenopiles</taxon>
        <taxon>Oomycota</taxon>
        <taxon>Saprolegniomycetes</taxon>
        <taxon>Saprolegniales</taxon>
        <taxon>Achlyaceae</taxon>
        <taxon>Thraustotheca</taxon>
    </lineage>
</organism>
<dbReference type="EMBL" id="JNBS01000157">
    <property type="protein sequence ID" value="OQS07705.1"/>
    <property type="molecule type" value="Genomic_DNA"/>
</dbReference>
<dbReference type="GO" id="GO:0016020">
    <property type="term" value="C:membrane"/>
    <property type="evidence" value="ECO:0007669"/>
    <property type="project" value="InterPro"/>
</dbReference>
<reference evidence="2 3" key="1">
    <citation type="journal article" date="2014" name="Genome Biol. Evol.">
        <title>The secreted proteins of Achlya hypogyna and Thraustotheca clavata identify the ancestral oomycete secretome and reveal gene acquisitions by horizontal gene transfer.</title>
        <authorList>
            <person name="Misner I."/>
            <person name="Blouin N."/>
            <person name="Leonard G."/>
            <person name="Richards T.A."/>
            <person name="Lane C.E."/>
        </authorList>
    </citation>
    <scope>NUCLEOTIDE SEQUENCE [LARGE SCALE GENOMIC DNA]</scope>
    <source>
        <strain evidence="2 3">ATCC 34112</strain>
    </source>
</reference>
<evidence type="ECO:0000313" key="2">
    <source>
        <dbReference type="EMBL" id="OQS07705.1"/>
    </source>
</evidence>
<accession>A0A1W0ABR7</accession>
<dbReference type="AlphaFoldDB" id="A0A1W0ABR7"/>
<dbReference type="SUPFAM" id="SSF47661">
    <property type="entry name" value="t-snare proteins"/>
    <property type="match status" value="1"/>
</dbReference>
<keyword evidence="3" id="KW-1185">Reference proteome</keyword>
<keyword evidence="1" id="KW-0812">Transmembrane</keyword>
<comment type="caution">
    <text evidence="2">The sequence shown here is derived from an EMBL/GenBank/DDBJ whole genome shotgun (WGS) entry which is preliminary data.</text>
</comment>
<gene>
    <name evidence="2" type="ORF">THRCLA_00305</name>
</gene>
<evidence type="ECO:0000313" key="3">
    <source>
        <dbReference type="Proteomes" id="UP000243217"/>
    </source>
</evidence>
<dbReference type="InterPro" id="IPR010989">
    <property type="entry name" value="SNARE"/>
</dbReference>
<dbReference type="GO" id="GO:0016192">
    <property type="term" value="P:vesicle-mediated transport"/>
    <property type="evidence" value="ECO:0007669"/>
    <property type="project" value="InterPro"/>
</dbReference>
<proteinExistence type="predicted"/>
<evidence type="ECO:0000256" key="1">
    <source>
        <dbReference type="SAM" id="Phobius"/>
    </source>
</evidence>
<protein>
    <submittedName>
        <fullName evidence="2">Syntaxin</fullName>
    </submittedName>
</protein>
<dbReference type="Gene3D" id="1.20.58.70">
    <property type="match status" value="1"/>
</dbReference>
<dbReference type="STRING" id="74557.A0A1W0ABR7"/>
<keyword evidence="1" id="KW-0472">Membrane</keyword>
<sequence length="275" mass="32537">MAQRALTAKFLDRRAYIHRRQHYAMEKKREGYVDDMMRKLEDGKKKPVWTQSVEQANVYMNELQMKLDYLQKIHTRRLMVRFDGQEKQQEHEIDSLTQAISILFQETEAIVRSVTKEQSASSAERSVRVNVQRSLACKLQEMSSQYRRAQREYMNTLSSQRHMTNNIFKLPDTDKKQSQSQRLLQFDDDQDESMVEAREREIQKIAKSIVDLSAVFKEVANMVVTKMQCGLKELRRAEKYQYNARPARCIYTLLGLISLCFMILLMKHATPYIEY</sequence>
<keyword evidence="1" id="KW-1133">Transmembrane helix</keyword>
<feature type="transmembrane region" description="Helical" evidence="1">
    <location>
        <begin position="249"/>
        <end position="266"/>
    </location>
</feature>
<dbReference type="OrthoDB" id="10251371at2759"/>
<dbReference type="Proteomes" id="UP000243217">
    <property type="component" value="Unassembled WGS sequence"/>
</dbReference>
<name>A0A1W0ABR7_9STRA</name>